<gene>
    <name evidence="4" type="ORF">RFN57_33770</name>
</gene>
<comment type="similarity">
    <text evidence="1 3">Belongs to the class-II DAHP synthase family.</text>
</comment>
<evidence type="ECO:0000313" key="5">
    <source>
        <dbReference type="Proteomes" id="UP001353952"/>
    </source>
</evidence>
<evidence type="ECO:0000256" key="2">
    <source>
        <dbReference type="ARBA" id="ARBA00022679"/>
    </source>
</evidence>
<proteinExistence type="inferred from homology"/>
<comment type="catalytic activity">
    <reaction evidence="3">
        <text>D-erythrose 4-phosphate + phosphoenolpyruvate + H2O = 7-phospho-2-dehydro-3-deoxy-D-arabino-heptonate + phosphate</text>
        <dbReference type="Rhea" id="RHEA:14717"/>
        <dbReference type="ChEBI" id="CHEBI:15377"/>
        <dbReference type="ChEBI" id="CHEBI:16897"/>
        <dbReference type="ChEBI" id="CHEBI:43474"/>
        <dbReference type="ChEBI" id="CHEBI:58394"/>
        <dbReference type="ChEBI" id="CHEBI:58702"/>
        <dbReference type="EC" id="2.5.1.54"/>
    </reaction>
</comment>
<keyword evidence="3" id="KW-0028">Amino-acid biosynthesis</keyword>
<dbReference type="InterPro" id="IPR013785">
    <property type="entry name" value="Aldolase_TIM"/>
</dbReference>
<comment type="caution">
    <text evidence="4">The sequence shown here is derived from an EMBL/GenBank/DDBJ whole genome shotgun (WGS) entry which is preliminary data.</text>
</comment>
<dbReference type="SUPFAM" id="SSF51569">
    <property type="entry name" value="Aldolase"/>
    <property type="match status" value="1"/>
</dbReference>
<dbReference type="PANTHER" id="PTHR21337">
    <property type="entry name" value="PHOSPHO-2-DEHYDRO-3-DEOXYHEPTONATE ALDOLASE 1, 2"/>
    <property type="match status" value="1"/>
</dbReference>
<organism evidence="4 5">
    <name type="scientific">Streptomyces violaceochromogenes</name>
    <dbReference type="NCBI Taxonomy" id="67377"/>
    <lineage>
        <taxon>Bacteria</taxon>
        <taxon>Bacillati</taxon>
        <taxon>Actinomycetota</taxon>
        <taxon>Actinomycetes</taxon>
        <taxon>Kitasatosporales</taxon>
        <taxon>Streptomycetaceae</taxon>
        <taxon>Streptomyces</taxon>
    </lineage>
</organism>
<evidence type="ECO:0000313" key="4">
    <source>
        <dbReference type="EMBL" id="MEC7057219.1"/>
    </source>
</evidence>
<evidence type="ECO:0000256" key="3">
    <source>
        <dbReference type="RuleBase" id="RU363071"/>
    </source>
</evidence>
<keyword evidence="5" id="KW-1185">Reference proteome</keyword>
<reference evidence="4 5" key="1">
    <citation type="submission" date="2024-01" db="EMBL/GenBank/DDBJ databases">
        <title>Genome analysis.</title>
        <authorList>
            <person name="Zhang K."/>
        </authorList>
    </citation>
    <scope>NUCLEOTIDE SEQUENCE [LARGE SCALE GENOMIC DNA]</scope>
    <source>
        <strain evidence="4 5">CGMCC 4.1753</strain>
    </source>
</reference>
<dbReference type="Proteomes" id="UP001353952">
    <property type="component" value="Unassembled WGS sequence"/>
</dbReference>
<dbReference type="Gene3D" id="3.20.20.70">
    <property type="entry name" value="Aldolase class I"/>
    <property type="match status" value="1"/>
</dbReference>
<dbReference type="EC" id="2.5.1.54" evidence="3"/>
<comment type="pathway">
    <text evidence="3">Metabolic intermediate biosynthesis; chorismate biosynthesis; chorismate from D-erythrose 4-phosphate and phosphoenolpyruvate: step 1/7.</text>
</comment>
<dbReference type="GO" id="GO:0003849">
    <property type="term" value="F:3-deoxy-7-phosphoheptulonate synthase activity"/>
    <property type="evidence" value="ECO:0007669"/>
    <property type="project" value="UniProtKB-EC"/>
</dbReference>
<dbReference type="Pfam" id="PF01474">
    <property type="entry name" value="DAHP_synth_2"/>
    <property type="match status" value="2"/>
</dbReference>
<protein>
    <recommendedName>
        <fullName evidence="3">Phospho-2-dehydro-3-deoxyheptonate aldolase</fullName>
        <ecNumber evidence="3">2.5.1.54</ecNumber>
    </recommendedName>
</protein>
<name>A0ABU6MAN2_9ACTN</name>
<dbReference type="InterPro" id="IPR002480">
    <property type="entry name" value="DAHP_synth_2"/>
</dbReference>
<keyword evidence="3" id="KW-0057">Aromatic amino acid biosynthesis</keyword>
<keyword evidence="2 3" id="KW-0808">Transferase</keyword>
<dbReference type="EMBL" id="JAYXNZ010000002">
    <property type="protein sequence ID" value="MEC7057219.1"/>
    <property type="molecule type" value="Genomic_DNA"/>
</dbReference>
<accession>A0ABU6MAN2</accession>
<evidence type="ECO:0000256" key="1">
    <source>
        <dbReference type="ARBA" id="ARBA00008911"/>
    </source>
</evidence>
<sequence length="405" mass="43891">MTGDLVSVPLERAGQQPAWEDLSRLQRARETLAGRPGLVEVHDVEVLREQLAQVSAGAAEVVQAGDCAEDPAECSASDVARKVAVLDLLAGAMKLAGRRPVLRAGRIAGQFAKPRSRPTERLGDLELPVYRGHLVNGPAPEPEERSPDPLRLVTGYMAAADIVGHLGWGRTGGMEHPVWTSHEALVLDYELPLLRRTADGRLLLASTHWPWIGERTRQADGPHVALLAQVLNPVAVKVGPGIGTDELLTLCGLLDPEHRPGRLTLIVRMGARTVSERLPALVRAVRSAGHPVVWLVDPMHGNTVVTRGGYKTRYVRTMQREVREFRAVLAQEGAFPGGVHLETTPDQVTECVLDEWEADRVGKVYTSFCDPRLTVDQALDVLEAWTGVPSPAMATAAGRRHTTGG</sequence>
<dbReference type="PANTHER" id="PTHR21337:SF0">
    <property type="entry name" value="PHOSPHO-2-DEHYDRO-3-DEOXYHEPTONATE ALDOLASE"/>
    <property type="match status" value="1"/>
</dbReference>